<gene>
    <name evidence="9" type="ORF">MYCIT1_LOCUS13282</name>
</gene>
<keyword evidence="10" id="KW-1185">Reference proteome</keyword>
<dbReference type="PANTHER" id="PTHR10642:SF26">
    <property type="entry name" value="RIBONUCLEASE H1"/>
    <property type="match status" value="1"/>
</dbReference>
<dbReference type="GO" id="GO:0004523">
    <property type="term" value="F:RNA-DNA hybrid ribonuclease activity"/>
    <property type="evidence" value="ECO:0007669"/>
    <property type="project" value="UniProtKB-EC"/>
</dbReference>
<dbReference type="GO" id="GO:0003676">
    <property type="term" value="F:nucleic acid binding"/>
    <property type="evidence" value="ECO:0007669"/>
    <property type="project" value="InterPro"/>
</dbReference>
<dbReference type="InterPro" id="IPR002156">
    <property type="entry name" value="RNaseH_domain"/>
</dbReference>
<evidence type="ECO:0000256" key="2">
    <source>
        <dbReference type="ARBA" id="ARBA00005300"/>
    </source>
</evidence>
<keyword evidence="4" id="KW-0540">Nuclease</keyword>
<comment type="caution">
    <text evidence="9">The sequence shown here is derived from an EMBL/GenBank/DDBJ whole genome shotgun (WGS) entry which is preliminary data.</text>
</comment>
<evidence type="ECO:0000256" key="5">
    <source>
        <dbReference type="ARBA" id="ARBA00022723"/>
    </source>
</evidence>
<dbReference type="Pfam" id="PF00075">
    <property type="entry name" value="RNase_H"/>
    <property type="match status" value="1"/>
</dbReference>
<proteinExistence type="inferred from homology"/>
<dbReference type="InterPro" id="IPR050092">
    <property type="entry name" value="RNase_H"/>
</dbReference>
<comment type="catalytic activity">
    <reaction evidence="1">
        <text>Endonucleolytic cleavage to 5'-phosphomonoester.</text>
        <dbReference type="EC" id="3.1.26.4"/>
    </reaction>
</comment>
<keyword evidence="6" id="KW-0255">Endonuclease</keyword>
<reference evidence="9" key="1">
    <citation type="submission" date="2023-11" db="EMBL/GenBank/DDBJ databases">
        <authorList>
            <person name="De Vega J J."/>
            <person name="De Vega J J."/>
        </authorList>
    </citation>
    <scope>NUCLEOTIDE SEQUENCE</scope>
</reference>
<sequence>MWLKTYLSSGECRTLWCFVADEMLAHKISSSRNKVEPSIRLNSYLQEWKHKVSQKEIGQDLAKMTSTGKKFGVGIEAIAVAREIQEKMIIWYHKKSNAVNKMWTTNIHVIRCLKEKHRMKTVGDAVLLARKIGMARHKATRNCRCNACTLTRTVTGCNNPRLCYEKAKSMLDTLNPKWDPRKNQLEDYEHQMTPKEEEDGNVSREVDQRLTTTGGIEDLFHIFTEGERNKSKTAPERKPAENPEEETIEWEVFTDGSATNNGNDGTEAGSGIFFEGDNALNTAIKIPDEFKPSNQVAELLAVKETVEMCPPGAPIHIKSDSMYTINGLTKDLKKNEDQGFLLAANGKTMKLTITKIRNRRACTRLTWVKGHSGIHGNEEADRLADKGRRKDKPDIIDTTVDDGLILPGAKIQAMTQSVAYKIIRKLKMQSDRYQDALDRKATNTNIETAQEATKDLNKESEGPATKARIWTATRHKDFSRSVRYFLWMIIHEGYKVGKHWTKIPGHEERAKCHHCGGETIETMRHILLECNAAGQRKVWQLADTIWQTKSGKELNIDMGKIMACGAIDTGDAGLSRFFRILVSESAHLIWRMRCKQVVENTQHETAH</sequence>
<dbReference type="InterPro" id="IPR036397">
    <property type="entry name" value="RNaseH_sf"/>
</dbReference>
<comment type="similarity">
    <text evidence="2">Belongs to the RNase H family.</text>
</comment>
<name>A0AAD2H5G7_9AGAR</name>
<dbReference type="SUPFAM" id="SSF53098">
    <property type="entry name" value="Ribonuclease H-like"/>
    <property type="match status" value="1"/>
</dbReference>
<dbReference type="EC" id="3.1.26.4" evidence="3"/>
<dbReference type="Proteomes" id="UP001295794">
    <property type="component" value="Unassembled WGS sequence"/>
</dbReference>
<dbReference type="InterPro" id="IPR012337">
    <property type="entry name" value="RNaseH-like_sf"/>
</dbReference>
<dbReference type="CDD" id="cd09280">
    <property type="entry name" value="RNase_HI_eukaryote_like"/>
    <property type="match status" value="1"/>
</dbReference>
<evidence type="ECO:0000256" key="7">
    <source>
        <dbReference type="ARBA" id="ARBA00022801"/>
    </source>
</evidence>
<dbReference type="PANTHER" id="PTHR10642">
    <property type="entry name" value="RIBONUCLEASE H1"/>
    <property type="match status" value="1"/>
</dbReference>
<dbReference type="GO" id="GO:0043137">
    <property type="term" value="P:DNA replication, removal of RNA primer"/>
    <property type="evidence" value="ECO:0007669"/>
    <property type="project" value="TreeGrafter"/>
</dbReference>
<evidence type="ECO:0000256" key="4">
    <source>
        <dbReference type="ARBA" id="ARBA00022722"/>
    </source>
</evidence>
<accession>A0AAD2H5G7</accession>
<evidence type="ECO:0000256" key="6">
    <source>
        <dbReference type="ARBA" id="ARBA00022759"/>
    </source>
</evidence>
<feature type="domain" description="RNase H type-1" evidence="8">
    <location>
        <begin position="246"/>
        <end position="389"/>
    </location>
</feature>
<evidence type="ECO:0000259" key="8">
    <source>
        <dbReference type="PROSITE" id="PS50879"/>
    </source>
</evidence>
<evidence type="ECO:0000313" key="9">
    <source>
        <dbReference type="EMBL" id="CAK5269506.1"/>
    </source>
</evidence>
<dbReference type="GO" id="GO:0046872">
    <property type="term" value="F:metal ion binding"/>
    <property type="evidence" value="ECO:0007669"/>
    <property type="project" value="UniProtKB-KW"/>
</dbReference>
<keyword evidence="7" id="KW-0378">Hydrolase</keyword>
<evidence type="ECO:0000313" key="10">
    <source>
        <dbReference type="Proteomes" id="UP001295794"/>
    </source>
</evidence>
<organism evidence="9 10">
    <name type="scientific">Mycena citricolor</name>
    <dbReference type="NCBI Taxonomy" id="2018698"/>
    <lineage>
        <taxon>Eukaryota</taxon>
        <taxon>Fungi</taxon>
        <taxon>Dikarya</taxon>
        <taxon>Basidiomycota</taxon>
        <taxon>Agaricomycotina</taxon>
        <taxon>Agaricomycetes</taxon>
        <taxon>Agaricomycetidae</taxon>
        <taxon>Agaricales</taxon>
        <taxon>Marasmiineae</taxon>
        <taxon>Mycenaceae</taxon>
        <taxon>Mycena</taxon>
    </lineage>
</organism>
<dbReference type="AlphaFoldDB" id="A0AAD2H5G7"/>
<dbReference type="PROSITE" id="PS50879">
    <property type="entry name" value="RNASE_H_1"/>
    <property type="match status" value="1"/>
</dbReference>
<evidence type="ECO:0000256" key="1">
    <source>
        <dbReference type="ARBA" id="ARBA00000077"/>
    </source>
</evidence>
<protein>
    <recommendedName>
        <fullName evidence="3">ribonuclease H</fullName>
        <ecNumber evidence="3">3.1.26.4</ecNumber>
    </recommendedName>
</protein>
<evidence type="ECO:0000256" key="3">
    <source>
        <dbReference type="ARBA" id="ARBA00012180"/>
    </source>
</evidence>
<dbReference type="EMBL" id="CAVNYO010000149">
    <property type="protein sequence ID" value="CAK5269506.1"/>
    <property type="molecule type" value="Genomic_DNA"/>
</dbReference>
<dbReference type="Gene3D" id="3.30.420.10">
    <property type="entry name" value="Ribonuclease H-like superfamily/Ribonuclease H"/>
    <property type="match status" value="1"/>
</dbReference>
<keyword evidence="5" id="KW-0479">Metal-binding</keyword>